<feature type="transmembrane region" description="Helical" evidence="2">
    <location>
        <begin position="94"/>
        <end position="117"/>
    </location>
</feature>
<gene>
    <name evidence="5" type="ORF">PFLUV_G00171570</name>
</gene>
<evidence type="ECO:0000313" key="5">
    <source>
        <dbReference type="EMBL" id="KAF1381153.1"/>
    </source>
</evidence>
<feature type="signal peptide" evidence="3">
    <location>
        <begin position="1"/>
        <end position="23"/>
    </location>
</feature>
<keyword evidence="6" id="KW-1185">Reference proteome</keyword>
<name>A0A6A5EY97_PERFL</name>
<keyword evidence="2" id="KW-0812">Transmembrane</keyword>
<proteinExistence type="predicted"/>
<keyword evidence="3" id="KW-0732">Signal</keyword>
<feature type="chain" id="PRO_5025589135" description="TNFR-Cys domain-containing protein" evidence="3">
    <location>
        <begin position="24"/>
        <end position="133"/>
    </location>
</feature>
<evidence type="ECO:0000256" key="2">
    <source>
        <dbReference type="SAM" id="Phobius"/>
    </source>
</evidence>
<keyword evidence="2" id="KW-1133">Transmembrane helix</keyword>
<dbReference type="EMBL" id="VHII01000014">
    <property type="protein sequence ID" value="KAF1381153.1"/>
    <property type="molecule type" value="Genomic_DNA"/>
</dbReference>
<dbReference type="PROSITE" id="PS50050">
    <property type="entry name" value="TNFR_NGFR_2"/>
    <property type="match status" value="1"/>
</dbReference>
<evidence type="ECO:0000259" key="4">
    <source>
        <dbReference type="PROSITE" id="PS50050"/>
    </source>
</evidence>
<evidence type="ECO:0000256" key="3">
    <source>
        <dbReference type="SAM" id="SignalP"/>
    </source>
</evidence>
<comment type="caution">
    <text evidence="1">Lacks conserved residue(s) required for the propagation of feature annotation.</text>
</comment>
<keyword evidence="2" id="KW-0472">Membrane</keyword>
<feature type="repeat" description="TNFR-Cys" evidence="1">
    <location>
        <begin position="28"/>
        <end position="72"/>
    </location>
</feature>
<evidence type="ECO:0000313" key="6">
    <source>
        <dbReference type="Proteomes" id="UP000465112"/>
    </source>
</evidence>
<comment type="caution">
    <text evidence="5">The sequence shown here is derived from an EMBL/GenBank/DDBJ whole genome shotgun (WGS) entry which is preliminary data.</text>
</comment>
<protein>
    <recommendedName>
        <fullName evidence="4">TNFR-Cys domain-containing protein</fullName>
    </recommendedName>
</protein>
<evidence type="ECO:0000256" key="1">
    <source>
        <dbReference type="PROSITE-ProRule" id="PRU00206"/>
    </source>
</evidence>
<dbReference type="Proteomes" id="UP000465112">
    <property type="component" value="Chromosome 14"/>
</dbReference>
<dbReference type="Gene3D" id="2.10.50.10">
    <property type="entry name" value="Tumor Necrosis Factor Receptor, subunit A, domain 2"/>
    <property type="match status" value="1"/>
</dbReference>
<organism evidence="5 6">
    <name type="scientific">Perca fluviatilis</name>
    <name type="common">European perch</name>
    <dbReference type="NCBI Taxonomy" id="8168"/>
    <lineage>
        <taxon>Eukaryota</taxon>
        <taxon>Metazoa</taxon>
        <taxon>Chordata</taxon>
        <taxon>Craniata</taxon>
        <taxon>Vertebrata</taxon>
        <taxon>Euteleostomi</taxon>
        <taxon>Actinopterygii</taxon>
        <taxon>Neopterygii</taxon>
        <taxon>Teleostei</taxon>
        <taxon>Neoteleostei</taxon>
        <taxon>Acanthomorphata</taxon>
        <taxon>Eupercaria</taxon>
        <taxon>Perciformes</taxon>
        <taxon>Percoidei</taxon>
        <taxon>Percidae</taxon>
        <taxon>Percinae</taxon>
        <taxon>Perca</taxon>
    </lineage>
</organism>
<dbReference type="AlphaFoldDB" id="A0A6A5EY97"/>
<dbReference type="InterPro" id="IPR001368">
    <property type="entry name" value="TNFR/NGFR_Cys_rich_reg"/>
</dbReference>
<feature type="domain" description="TNFR-Cys" evidence="4">
    <location>
        <begin position="28"/>
        <end position="72"/>
    </location>
</feature>
<sequence>MQQSGCFLRAACLLLVTFDPGAAKRCPTCDPGYFVIKNCSGNEGIQCSRCTDCSASHQETLVNCSTFADSLCGNKSPPNVTATTAQPAESAAEVWITITVTVSSLLLVLLAVSLAMLSRWKHQPKKPDGPDQV</sequence>
<accession>A0A6A5EY97</accession>
<reference evidence="5 6" key="1">
    <citation type="submission" date="2019-06" db="EMBL/GenBank/DDBJ databases">
        <title>A chromosome-scale genome assembly of the European perch, Perca fluviatilis.</title>
        <authorList>
            <person name="Roques C."/>
            <person name="Zahm M."/>
            <person name="Cabau C."/>
            <person name="Klopp C."/>
            <person name="Bouchez O."/>
            <person name="Donnadieu C."/>
            <person name="Kuhl H."/>
            <person name="Gislard M."/>
            <person name="Guendouz S."/>
            <person name="Journot L."/>
            <person name="Haffray P."/>
            <person name="Bestin A."/>
            <person name="Morvezen R."/>
            <person name="Feron R."/>
            <person name="Wen M."/>
            <person name="Jouanno E."/>
            <person name="Herpin A."/>
            <person name="Schartl M."/>
            <person name="Postlethwait J."/>
            <person name="Schaerlinger B."/>
            <person name="Chardard D."/>
            <person name="Lecocq T."/>
            <person name="Poncet C."/>
            <person name="Jaffrelo L."/>
            <person name="Lampietro C."/>
            <person name="Guiguen Y."/>
        </authorList>
    </citation>
    <scope>NUCLEOTIDE SEQUENCE [LARGE SCALE GENOMIC DNA]</scope>
    <source>
        <tissue evidence="5">Blood</tissue>
    </source>
</reference>